<evidence type="ECO:0000256" key="1">
    <source>
        <dbReference type="ARBA" id="ARBA00007756"/>
    </source>
</evidence>
<keyword evidence="7" id="KW-1185">Reference proteome</keyword>
<accession>A0AAV7KL66</accession>
<dbReference type="AlphaFoldDB" id="A0AAV7KL66"/>
<evidence type="ECO:0000313" key="7">
    <source>
        <dbReference type="Proteomes" id="UP001165289"/>
    </source>
</evidence>
<evidence type="ECO:0000256" key="4">
    <source>
        <dbReference type="ARBA" id="ARBA00049117"/>
    </source>
</evidence>
<dbReference type="GO" id="GO:0005634">
    <property type="term" value="C:nucleus"/>
    <property type="evidence" value="ECO:0007669"/>
    <property type="project" value="TreeGrafter"/>
</dbReference>
<evidence type="ECO:0000256" key="5">
    <source>
        <dbReference type="RuleBase" id="RU367014"/>
    </source>
</evidence>
<dbReference type="GO" id="GO:0005525">
    <property type="term" value="F:GTP binding"/>
    <property type="evidence" value="ECO:0007669"/>
    <property type="project" value="UniProtKB-UniRule"/>
</dbReference>
<dbReference type="PANTHER" id="PTHR11259:SF2">
    <property type="entry name" value="GH16429P"/>
    <property type="match status" value="1"/>
</dbReference>
<dbReference type="GO" id="GO:0010507">
    <property type="term" value="P:negative regulation of autophagy"/>
    <property type="evidence" value="ECO:0007669"/>
    <property type="project" value="TreeGrafter"/>
</dbReference>
<comment type="caution">
    <text evidence="6">The sequence shown here is derived from an EMBL/GenBank/DDBJ whole genome shotgun (WGS) entry which is preliminary data.</text>
</comment>
<dbReference type="InterPro" id="IPR006762">
    <property type="entry name" value="Gtr1_RagA"/>
</dbReference>
<dbReference type="FunFam" id="3.40.50.300:FF:001086">
    <property type="entry name" value="GTP-binding protein GTR2"/>
    <property type="match status" value="1"/>
</dbReference>
<evidence type="ECO:0000256" key="3">
    <source>
        <dbReference type="ARBA" id="ARBA00023134"/>
    </source>
</evidence>
<reference evidence="6 7" key="1">
    <citation type="journal article" date="2023" name="BMC Biol.">
        <title>The compact genome of the sponge Oopsacas minuta (Hexactinellida) is lacking key metazoan core genes.</title>
        <authorList>
            <person name="Santini S."/>
            <person name="Schenkelaars Q."/>
            <person name="Jourda C."/>
            <person name="Duchesne M."/>
            <person name="Belahbib H."/>
            <person name="Rocher C."/>
            <person name="Selva M."/>
            <person name="Riesgo A."/>
            <person name="Vervoort M."/>
            <person name="Leys S.P."/>
            <person name="Kodjabachian L."/>
            <person name="Le Bivic A."/>
            <person name="Borchiellini C."/>
            <person name="Claverie J.M."/>
            <person name="Renard E."/>
        </authorList>
    </citation>
    <scope>NUCLEOTIDE SEQUENCE [LARGE SCALE GENOMIC DNA]</scope>
    <source>
        <strain evidence="6">SPO-2</strain>
    </source>
</reference>
<dbReference type="GO" id="GO:1904263">
    <property type="term" value="P:positive regulation of TORC1 signaling"/>
    <property type="evidence" value="ECO:0007669"/>
    <property type="project" value="TreeGrafter"/>
</dbReference>
<dbReference type="SUPFAM" id="SSF52540">
    <property type="entry name" value="P-loop containing nucleoside triphosphate hydrolases"/>
    <property type="match status" value="1"/>
</dbReference>
<comment type="similarity">
    <text evidence="1 5">Belongs to the GTR/RAG GTP-binding protein family.</text>
</comment>
<keyword evidence="3 5" id="KW-0342">GTP-binding</keyword>
<sequence>MAEINPPELFIGSDAIQPFSQEPVSMAEQEAKPQIILMGLRRCGKSSIAQVVFNKITPNGTVLLESTTKIEFTDIETNTFLHYELVEIPGQMDIFESTVPMNHEGLFSNCDAVIYIIDCSDSYESALPYLYQIVTCAHKINPKIRFEVFIHKTDVLRQDGDKLAIRRSIYYKVTRDLQDSCLEAVKLHFYLTSIYDYSIFEALSSVVQKLIPELPTLENMLNLLNQKCRIEKSYLFDLHSKIYIATDSTPLDIAMYALVSDMIDTVLDLANIYDSGSDAKDANLSSTFELNNKSFLFLKKVNQYLALVVFMTGEDLQETSGLIEYNFYLFKKALENVFEIRTRKSKEKLL</sequence>
<protein>
    <submittedName>
        <fullName evidence="6">Uncharacterized protein</fullName>
    </submittedName>
</protein>
<dbReference type="GO" id="GO:0009267">
    <property type="term" value="P:cellular response to starvation"/>
    <property type="evidence" value="ECO:0007669"/>
    <property type="project" value="TreeGrafter"/>
</dbReference>
<dbReference type="Gene3D" id="3.30.450.190">
    <property type="match status" value="1"/>
</dbReference>
<evidence type="ECO:0000256" key="2">
    <source>
        <dbReference type="ARBA" id="ARBA00022741"/>
    </source>
</evidence>
<dbReference type="Gene3D" id="3.40.50.300">
    <property type="entry name" value="P-loop containing nucleotide triphosphate hydrolases"/>
    <property type="match status" value="1"/>
</dbReference>
<dbReference type="GO" id="GO:1990131">
    <property type="term" value="C:Gtr1-Gtr2 GTPase complex"/>
    <property type="evidence" value="ECO:0007669"/>
    <property type="project" value="TreeGrafter"/>
</dbReference>
<keyword evidence="2 5" id="KW-0547">Nucleotide-binding</keyword>
<dbReference type="Pfam" id="PF04670">
    <property type="entry name" value="Gtr1_RagA"/>
    <property type="match status" value="1"/>
</dbReference>
<dbReference type="InterPro" id="IPR027417">
    <property type="entry name" value="P-loop_NTPase"/>
</dbReference>
<evidence type="ECO:0000313" key="6">
    <source>
        <dbReference type="EMBL" id="KAI6661666.1"/>
    </source>
</evidence>
<dbReference type="GO" id="GO:0003924">
    <property type="term" value="F:GTPase activity"/>
    <property type="evidence" value="ECO:0007669"/>
    <property type="project" value="TreeGrafter"/>
</dbReference>
<dbReference type="EMBL" id="JAKMXF010000011">
    <property type="protein sequence ID" value="KAI6661666.1"/>
    <property type="molecule type" value="Genomic_DNA"/>
</dbReference>
<organism evidence="6 7">
    <name type="scientific">Oopsacas minuta</name>
    <dbReference type="NCBI Taxonomy" id="111878"/>
    <lineage>
        <taxon>Eukaryota</taxon>
        <taxon>Metazoa</taxon>
        <taxon>Porifera</taxon>
        <taxon>Hexactinellida</taxon>
        <taxon>Hexasterophora</taxon>
        <taxon>Lyssacinosida</taxon>
        <taxon>Leucopsacidae</taxon>
        <taxon>Oopsacas</taxon>
    </lineage>
</organism>
<dbReference type="GO" id="GO:0005764">
    <property type="term" value="C:lysosome"/>
    <property type="evidence" value="ECO:0007669"/>
    <property type="project" value="TreeGrafter"/>
</dbReference>
<gene>
    <name evidence="6" type="ORF">LOD99_13538</name>
</gene>
<comment type="catalytic activity">
    <reaction evidence="4">
        <text>GTP + H2O = GDP + phosphate + H(+)</text>
        <dbReference type="Rhea" id="RHEA:19669"/>
        <dbReference type="ChEBI" id="CHEBI:15377"/>
        <dbReference type="ChEBI" id="CHEBI:15378"/>
        <dbReference type="ChEBI" id="CHEBI:37565"/>
        <dbReference type="ChEBI" id="CHEBI:43474"/>
        <dbReference type="ChEBI" id="CHEBI:58189"/>
    </reaction>
    <physiologicalReaction direction="left-to-right" evidence="4">
        <dbReference type="Rhea" id="RHEA:19670"/>
    </physiologicalReaction>
</comment>
<proteinExistence type="inferred from homology"/>
<name>A0AAV7KL66_9METZ</name>
<dbReference type="PANTHER" id="PTHR11259">
    <property type="entry name" value="RAS-RELATED GTP BINDING RAG/GTR YEAST"/>
    <property type="match status" value="1"/>
</dbReference>
<dbReference type="Proteomes" id="UP001165289">
    <property type="component" value="Unassembled WGS sequence"/>
</dbReference>